<comment type="caution">
    <text evidence="3">The sequence shown here is derived from an EMBL/GenBank/DDBJ whole genome shotgun (WGS) entry which is preliminary data.</text>
</comment>
<dbReference type="InterPro" id="IPR043144">
    <property type="entry name" value="Mal/L-sulf/L-lact_DH-like_ah"/>
</dbReference>
<evidence type="ECO:0000313" key="4">
    <source>
        <dbReference type="Proteomes" id="UP000445696"/>
    </source>
</evidence>
<dbReference type="EMBL" id="WTVA01000015">
    <property type="protein sequence ID" value="MZR23838.1"/>
    <property type="molecule type" value="Genomic_DNA"/>
</dbReference>
<dbReference type="OrthoDB" id="9811519at2"/>
<proteinExistence type="inferred from homology"/>
<dbReference type="PANTHER" id="PTHR11091">
    <property type="entry name" value="OXIDOREDUCTASE-RELATED"/>
    <property type="match status" value="1"/>
</dbReference>
<dbReference type="Proteomes" id="UP000445696">
    <property type="component" value="Unassembled WGS sequence"/>
</dbReference>
<accession>A0A845MIR6</accession>
<gene>
    <name evidence="3" type="ORF">GQF03_15990</name>
</gene>
<dbReference type="InterPro" id="IPR043143">
    <property type="entry name" value="Mal/L-sulf/L-lact_DH-like_NADP"/>
</dbReference>
<dbReference type="InterPro" id="IPR003767">
    <property type="entry name" value="Malate/L-lactate_DH-like"/>
</dbReference>
<reference evidence="3 4" key="1">
    <citation type="journal article" date="2014" name="Int. J. Syst. Evol. Microbiol.">
        <title>Sneathiella chungangensis sp. nov., isolated from a marine sand, and emended description of the genus Sneathiella.</title>
        <authorList>
            <person name="Siamphan C."/>
            <person name="Kim H."/>
            <person name="Lee J.S."/>
            <person name="Kim W."/>
        </authorList>
    </citation>
    <scope>NUCLEOTIDE SEQUENCE [LARGE SCALE GENOMIC DNA]</scope>
    <source>
        <strain evidence="3 4">KCTC 32476</strain>
    </source>
</reference>
<protein>
    <submittedName>
        <fullName evidence="3">Malate/lactate/ureidoglycolate dehydrogenase</fullName>
    </submittedName>
</protein>
<organism evidence="3 4">
    <name type="scientific">Sneathiella chungangensis</name>
    <dbReference type="NCBI Taxonomy" id="1418234"/>
    <lineage>
        <taxon>Bacteria</taxon>
        <taxon>Pseudomonadati</taxon>
        <taxon>Pseudomonadota</taxon>
        <taxon>Alphaproteobacteria</taxon>
        <taxon>Sneathiellales</taxon>
        <taxon>Sneathiellaceae</taxon>
        <taxon>Sneathiella</taxon>
    </lineage>
</organism>
<dbReference type="InterPro" id="IPR036111">
    <property type="entry name" value="Mal/L-sulfo/L-lacto_DH-like_sf"/>
</dbReference>
<dbReference type="NCBIfam" id="NF007504">
    <property type="entry name" value="PRK10098.1"/>
    <property type="match status" value="1"/>
</dbReference>
<keyword evidence="4" id="KW-1185">Reference proteome</keyword>
<evidence type="ECO:0000256" key="2">
    <source>
        <dbReference type="ARBA" id="ARBA00023002"/>
    </source>
</evidence>
<dbReference type="AlphaFoldDB" id="A0A845MIR6"/>
<dbReference type="SUPFAM" id="SSF89733">
    <property type="entry name" value="L-sulfolactate dehydrogenase-like"/>
    <property type="match status" value="1"/>
</dbReference>
<name>A0A845MIR6_9PROT</name>
<dbReference type="PANTHER" id="PTHR11091:SF0">
    <property type="entry name" value="MALATE DEHYDROGENASE"/>
    <property type="match status" value="1"/>
</dbReference>
<sequence length="352" mass="37937">MRIDHDELTTFVEAIFKAAGSEPIEAAIVADHLVLANLSGHDSHGVGMIPRYVENIEAGYLVPNEHAELVRQDGSILVFNGRAGFGQVVAREAMAQTINVARKTGLALSALRNAHHIGRVGTYGEQCADAGLVSIHFVNVTGHRGLVAPHRGSDARYGTNPICISLPDTQHEKRIILDFATSKVALGKIRVAHNSGKEVEEGLLIDNHGNSTTDPGVMFAEESGSLLPLAEHKGYGLALMCELLTGAIGGGGTIQPGNVRDSRVINNMLSIVFDPARLTETDYIASELKAMCDYVRESPPRKGYGNVILPGDPEREQRAERKSNGIEIDAETWRQITEAAASVNVLPNTHQY</sequence>
<comment type="similarity">
    <text evidence="1">Belongs to the LDH2/MDH2 oxidoreductase family.</text>
</comment>
<dbReference type="GO" id="GO:0016491">
    <property type="term" value="F:oxidoreductase activity"/>
    <property type="evidence" value="ECO:0007669"/>
    <property type="project" value="UniProtKB-KW"/>
</dbReference>
<dbReference type="Pfam" id="PF02615">
    <property type="entry name" value="Ldh_2"/>
    <property type="match status" value="1"/>
</dbReference>
<dbReference type="Gene3D" id="3.30.1370.60">
    <property type="entry name" value="Hypothetical oxidoreductase yiak, domain 2"/>
    <property type="match status" value="1"/>
</dbReference>
<dbReference type="RefSeq" id="WP_161340267.1">
    <property type="nucleotide sequence ID" value="NZ_JBHSDG010000003.1"/>
</dbReference>
<dbReference type="Gene3D" id="1.10.1530.10">
    <property type="match status" value="1"/>
</dbReference>
<keyword evidence="2" id="KW-0560">Oxidoreductase</keyword>
<evidence type="ECO:0000313" key="3">
    <source>
        <dbReference type="EMBL" id="MZR23838.1"/>
    </source>
</evidence>
<evidence type="ECO:0000256" key="1">
    <source>
        <dbReference type="ARBA" id="ARBA00006056"/>
    </source>
</evidence>